<dbReference type="EMBL" id="JWZX01002748">
    <property type="protein sequence ID" value="KOO27178.1"/>
    <property type="molecule type" value="Genomic_DNA"/>
</dbReference>
<comment type="caution">
    <text evidence="4">The sequence shown here is derived from an EMBL/GenBank/DDBJ whole genome shotgun (WGS) entry which is preliminary data.</text>
</comment>
<protein>
    <submittedName>
        <fullName evidence="4">Monosaccharide-p-dolichol utilization protein</fullName>
    </submittedName>
</protein>
<dbReference type="OrthoDB" id="271506at2759"/>
<accession>A0A0M0JLM8</accession>
<name>A0A0M0JLM8_9EUKA</name>
<keyword evidence="3" id="KW-1133">Transmembrane helix</keyword>
<feature type="transmembrane region" description="Helical" evidence="3">
    <location>
        <begin position="149"/>
        <end position="170"/>
    </location>
</feature>
<dbReference type="PANTHER" id="PTHR12226">
    <property type="entry name" value="MANNOSE-P-DOLICHOL UTILIZATION DEFECT 1 LEC35 -RELATED"/>
    <property type="match status" value="1"/>
</dbReference>
<reference evidence="5" key="1">
    <citation type="journal article" date="2015" name="PLoS Genet.">
        <title>Genome Sequence and Transcriptome Analyses of Chrysochromulina tobin: Metabolic Tools for Enhanced Algal Fitness in the Prominent Order Prymnesiales (Haptophyceae).</title>
        <authorList>
            <person name="Hovde B.T."/>
            <person name="Deodato C.R."/>
            <person name="Hunsperger H.M."/>
            <person name="Ryken S.A."/>
            <person name="Yost W."/>
            <person name="Jha R.K."/>
            <person name="Patterson J."/>
            <person name="Monnat R.J. Jr."/>
            <person name="Barlow S.B."/>
            <person name="Starkenburg S.R."/>
            <person name="Cattolico R.A."/>
        </authorList>
    </citation>
    <scope>NUCLEOTIDE SEQUENCE</scope>
    <source>
        <strain evidence="5">CCMP291</strain>
    </source>
</reference>
<feature type="transmembrane region" description="Helical" evidence="3">
    <location>
        <begin position="12"/>
        <end position="32"/>
    </location>
</feature>
<sequence length="178" mass="18691">MQILRSRSGSGLSATSWALSLIGFGGALVYQSACGYPIHTYAELIALTAQTVAILSLLLYFDMHIDYRIIVAGLGAGSALFVALSRAPELVLKALQAVSGTLVTVSILPQILLPFRTGTCGWSPVSAALSTAGTAARVFTTWKITQDKLVLAGFVGGCLMNIVLLIQTFIYPNPIAAS</sequence>
<dbReference type="AlphaFoldDB" id="A0A0M0JLM8"/>
<evidence type="ECO:0000256" key="3">
    <source>
        <dbReference type="SAM" id="Phobius"/>
    </source>
</evidence>
<feature type="transmembrane region" description="Helical" evidence="3">
    <location>
        <begin position="38"/>
        <end position="60"/>
    </location>
</feature>
<dbReference type="PANTHER" id="PTHR12226:SF2">
    <property type="entry name" value="MANNOSE-P-DOLICHOL UTILIZATION DEFECT 1 PROTEIN"/>
    <property type="match status" value="1"/>
</dbReference>
<evidence type="ECO:0000256" key="2">
    <source>
        <dbReference type="ARBA" id="ARBA00022737"/>
    </source>
</evidence>
<dbReference type="Proteomes" id="UP000037460">
    <property type="component" value="Unassembled WGS sequence"/>
</dbReference>
<evidence type="ECO:0000313" key="5">
    <source>
        <dbReference type="Proteomes" id="UP000037460"/>
    </source>
</evidence>
<evidence type="ECO:0000256" key="1">
    <source>
        <dbReference type="ARBA" id="ARBA00022448"/>
    </source>
</evidence>
<keyword evidence="3" id="KW-0472">Membrane</keyword>
<evidence type="ECO:0000313" key="4">
    <source>
        <dbReference type="EMBL" id="KOO27178.1"/>
    </source>
</evidence>
<dbReference type="InterPro" id="IPR016817">
    <property type="entry name" value="MannP-dilichol_defect-1"/>
</dbReference>
<keyword evidence="1" id="KW-0813">Transport</keyword>
<dbReference type="Gene3D" id="1.20.1280.290">
    <property type="match status" value="1"/>
</dbReference>
<keyword evidence="2" id="KW-0677">Repeat</keyword>
<keyword evidence="5" id="KW-1185">Reference proteome</keyword>
<proteinExistence type="predicted"/>
<keyword evidence="3" id="KW-0812">Transmembrane</keyword>
<gene>
    <name evidence="4" type="ORF">Ctob_005957</name>
</gene>
<organism evidence="4 5">
    <name type="scientific">Chrysochromulina tobinii</name>
    <dbReference type="NCBI Taxonomy" id="1460289"/>
    <lineage>
        <taxon>Eukaryota</taxon>
        <taxon>Haptista</taxon>
        <taxon>Haptophyta</taxon>
        <taxon>Prymnesiophyceae</taxon>
        <taxon>Prymnesiales</taxon>
        <taxon>Chrysochromulinaceae</taxon>
        <taxon>Chrysochromulina</taxon>
    </lineage>
</organism>